<gene>
    <name evidence="1" type="ORF">X975_05550</name>
</gene>
<dbReference type="SUPFAM" id="SSF48371">
    <property type="entry name" value="ARM repeat"/>
    <property type="match status" value="1"/>
</dbReference>
<accession>A0A087SX79</accession>
<dbReference type="InterPro" id="IPR016024">
    <property type="entry name" value="ARM-type_fold"/>
</dbReference>
<feature type="non-terminal residue" evidence="1">
    <location>
        <position position="215"/>
    </location>
</feature>
<dbReference type="AlphaFoldDB" id="A0A087SX79"/>
<dbReference type="OMA" id="CATKEYT"/>
<organism evidence="1 2">
    <name type="scientific">Stegodyphus mimosarum</name>
    <name type="common">African social velvet spider</name>
    <dbReference type="NCBI Taxonomy" id="407821"/>
    <lineage>
        <taxon>Eukaryota</taxon>
        <taxon>Metazoa</taxon>
        <taxon>Ecdysozoa</taxon>
        <taxon>Arthropoda</taxon>
        <taxon>Chelicerata</taxon>
        <taxon>Arachnida</taxon>
        <taxon>Araneae</taxon>
        <taxon>Araneomorphae</taxon>
        <taxon>Entelegynae</taxon>
        <taxon>Eresoidea</taxon>
        <taxon>Eresidae</taxon>
        <taxon>Stegodyphus</taxon>
    </lineage>
</organism>
<dbReference type="Proteomes" id="UP000054359">
    <property type="component" value="Unassembled WGS sequence"/>
</dbReference>
<dbReference type="OrthoDB" id="414039at2759"/>
<evidence type="ECO:0000313" key="2">
    <source>
        <dbReference type="Proteomes" id="UP000054359"/>
    </source>
</evidence>
<protein>
    <submittedName>
        <fullName evidence="1">Uncharacterized protein</fullName>
    </submittedName>
</protein>
<sequence length="215" mass="24222">MEAFLTIKPQIIDGLKNVQNQPSESEKYGQLDKGPATFGVVKRLRDNDMELHTNQQMYSCGSLAPKMGRGGGCSDHKFRKPSEPWELADGCVHLVAELSQIVELTAQICEMLPLLHEAVSHKHYTHHVCLLESLCKQLPNICKGIGKRHFKQYLELFLDDIFYSLTCENILTSSASSQCLSLLSNLLGANILRARVENFNPRYLNLMENIAEIHP</sequence>
<dbReference type="STRING" id="407821.A0A087SX79"/>
<proteinExistence type="predicted"/>
<reference evidence="1 2" key="1">
    <citation type="submission" date="2013-11" db="EMBL/GenBank/DDBJ databases">
        <title>Genome sequencing of Stegodyphus mimosarum.</title>
        <authorList>
            <person name="Bechsgaard J."/>
        </authorList>
    </citation>
    <scope>NUCLEOTIDE SEQUENCE [LARGE SCALE GENOMIC DNA]</scope>
</reference>
<evidence type="ECO:0000313" key="1">
    <source>
        <dbReference type="EMBL" id="KFM57468.1"/>
    </source>
</evidence>
<keyword evidence="2" id="KW-1185">Reference proteome</keyword>
<name>A0A087SX79_STEMI</name>
<dbReference type="EMBL" id="KK112373">
    <property type="protein sequence ID" value="KFM57468.1"/>
    <property type="molecule type" value="Genomic_DNA"/>
</dbReference>